<protein>
    <submittedName>
        <fullName evidence="1">Uncharacterized protein</fullName>
    </submittedName>
</protein>
<reference evidence="1" key="1">
    <citation type="submission" date="2022-03" db="EMBL/GenBank/DDBJ databases">
        <authorList>
            <person name="Martin H S."/>
        </authorList>
    </citation>
    <scope>NUCLEOTIDE SEQUENCE</scope>
</reference>
<dbReference type="EMBL" id="OW152832">
    <property type="protein sequence ID" value="CAH2052479.1"/>
    <property type="molecule type" value="Genomic_DNA"/>
</dbReference>
<gene>
    <name evidence="1" type="ORF">IPOD504_LOCUS8242</name>
</gene>
<organism evidence="1 2">
    <name type="scientific">Iphiclides podalirius</name>
    <name type="common">scarce swallowtail</name>
    <dbReference type="NCBI Taxonomy" id="110791"/>
    <lineage>
        <taxon>Eukaryota</taxon>
        <taxon>Metazoa</taxon>
        <taxon>Ecdysozoa</taxon>
        <taxon>Arthropoda</taxon>
        <taxon>Hexapoda</taxon>
        <taxon>Insecta</taxon>
        <taxon>Pterygota</taxon>
        <taxon>Neoptera</taxon>
        <taxon>Endopterygota</taxon>
        <taxon>Lepidoptera</taxon>
        <taxon>Glossata</taxon>
        <taxon>Ditrysia</taxon>
        <taxon>Papilionoidea</taxon>
        <taxon>Papilionidae</taxon>
        <taxon>Papilioninae</taxon>
        <taxon>Iphiclides</taxon>
    </lineage>
</organism>
<evidence type="ECO:0000313" key="2">
    <source>
        <dbReference type="Proteomes" id="UP000837857"/>
    </source>
</evidence>
<evidence type="ECO:0000313" key="1">
    <source>
        <dbReference type="EMBL" id="CAH2052479.1"/>
    </source>
</evidence>
<dbReference type="Proteomes" id="UP000837857">
    <property type="component" value="Chromosome 20"/>
</dbReference>
<name>A0ABN8IB26_9NEOP</name>
<proteinExistence type="predicted"/>
<keyword evidence="2" id="KW-1185">Reference proteome</keyword>
<accession>A0ABN8IB26</accession>
<sequence length="76" mass="9003">MEGRNVCETVMIKKEVAERVRERTDPSRRRDHRDEGTALYGLPYINSDPYRKRGLRDRGQLGVYSWKHLTIRADDL</sequence>
<feature type="non-terminal residue" evidence="1">
    <location>
        <position position="1"/>
    </location>
</feature>